<accession>A0A4U8YP41</accession>
<feature type="transmembrane region" description="Helical" evidence="1">
    <location>
        <begin position="359"/>
        <end position="381"/>
    </location>
</feature>
<dbReference type="InterPro" id="IPR010364">
    <property type="entry name" value="Uncharacterised_IM_CreD"/>
</dbReference>
<evidence type="ECO:0008006" key="4">
    <source>
        <dbReference type="Google" id="ProtNLM"/>
    </source>
</evidence>
<keyword evidence="1" id="KW-1133">Transmembrane helix</keyword>
<feature type="transmembrane region" description="Helical" evidence="1">
    <location>
        <begin position="307"/>
        <end position="325"/>
    </location>
</feature>
<keyword evidence="1" id="KW-0472">Membrane</keyword>
<gene>
    <name evidence="2" type="ORF">MSL71_35990</name>
</gene>
<sequence>MNQLFLKKTGIIAALIVMLLVPLTAIKSLVGERKIRSREAIREVSQTWGGAQTVTGPVLTIPFVDEENATRYVHLLPDVLEAEGALVPETRRRGIYEVVVYTSEITLKGSFALPAFFECEPAVDRILWDKAFLSAGISQLQGVQSKARFLWQDKPCRIRHGKTPGAPLQGLHASVLLENSTLGRALHAQGSPDDSVHPFSFEIYLPLQGAGRLNVTPVGNTNTVDLRSTWEHPGFQGRYFPTSREIGPEGFTAHWDVTNYDGLLARAWTSGKEHTFISSSALDPLSFGVQLVQPVDFYTKSERSVKYALVIITITFLTFFIFEVVKNRRIHPMQYVLVGISLSLFYLLLLSLSEHLGFSWAYLVAGAASISSISVYSAGFLSGTKDSAGLFALLFSLFGVFYVILQLERFALVLGSAGLFLVLVAVMLITRKVDWYDAFEGGGSQGKDEA</sequence>
<evidence type="ECO:0000313" key="2">
    <source>
        <dbReference type="EMBL" id="VFQ45936.1"/>
    </source>
</evidence>
<evidence type="ECO:0000256" key="1">
    <source>
        <dbReference type="SAM" id="Phobius"/>
    </source>
</evidence>
<organism evidence="2 3">
    <name type="scientific">Desulfoluna butyratoxydans</name>
    <dbReference type="NCBI Taxonomy" id="231438"/>
    <lineage>
        <taxon>Bacteria</taxon>
        <taxon>Pseudomonadati</taxon>
        <taxon>Thermodesulfobacteriota</taxon>
        <taxon>Desulfobacteria</taxon>
        <taxon>Desulfobacterales</taxon>
        <taxon>Desulfolunaceae</taxon>
        <taxon>Desulfoluna</taxon>
    </lineage>
</organism>
<keyword evidence="1" id="KW-0812">Transmembrane</keyword>
<dbReference type="GO" id="GO:0005886">
    <property type="term" value="C:plasma membrane"/>
    <property type="evidence" value="ECO:0007669"/>
    <property type="project" value="TreeGrafter"/>
</dbReference>
<dbReference type="PANTHER" id="PTHR30092">
    <property type="entry name" value="INNER MEMBRANE PROTEIN CRED"/>
    <property type="match status" value="1"/>
</dbReference>
<feature type="transmembrane region" description="Helical" evidence="1">
    <location>
        <begin position="332"/>
        <end position="353"/>
    </location>
</feature>
<dbReference type="Pfam" id="PF06123">
    <property type="entry name" value="CreD"/>
    <property type="match status" value="1"/>
</dbReference>
<reference evidence="2 3" key="1">
    <citation type="submission" date="2019-03" db="EMBL/GenBank/DDBJ databases">
        <authorList>
            <person name="Nijsse B."/>
        </authorList>
    </citation>
    <scope>NUCLEOTIDE SEQUENCE [LARGE SCALE GENOMIC DNA]</scope>
    <source>
        <strain evidence="2">Desulfoluna butyratoxydans MSL71</strain>
    </source>
</reference>
<dbReference type="PANTHER" id="PTHR30092:SF0">
    <property type="entry name" value="INNER MEMBRANE PROTEIN CRED"/>
    <property type="match status" value="1"/>
</dbReference>
<evidence type="ECO:0000313" key="3">
    <source>
        <dbReference type="Proteomes" id="UP000507962"/>
    </source>
</evidence>
<dbReference type="AlphaFoldDB" id="A0A4U8YP41"/>
<dbReference type="NCBIfam" id="NF008712">
    <property type="entry name" value="PRK11715.1-1"/>
    <property type="match status" value="1"/>
</dbReference>
<proteinExistence type="predicted"/>
<dbReference type="Proteomes" id="UP000507962">
    <property type="component" value="Unassembled WGS sequence"/>
</dbReference>
<protein>
    <recommendedName>
        <fullName evidence="4">Cell envelope integrity protein CreD</fullName>
    </recommendedName>
</protein>
<name>A0A4U8YP41_9BACT</name>
<feature type="transmembrane region" description="Helical" evidence="1">
    <location>
        <begin position="411"/>
        <end position="429"/>
    </location>
</feature>
<dbReference type="PIRSF" id="PIRSF004548">
    <property type="entry name" value="CreD"/>
    <property type="match status" value="1"/>
</dbReference>
<feature type="transmembrane region" description="Helical" evidence="1">
    <location>
        <begin position="388"/>
        <end position="405"/>
    </location>
</feature>
<keyword evidence="3" id="KW-1185">Reference proteome</keyword>
<dbReference type="EMBL" id="CAADHO010000007">
    <property type="protein sequence ID" value="VFQ45936.1"/>
    <property type="molecule type" value="Genomic_DNA"/>
</dbReference>
<dbReference type="RefSeq" id="WP_180143078.1">
    <property type="nucleotide sequence ID" value="NZ_CAADHO010000007.1"/>
</dbReference>